<evidence type="ECO:0000256" key="3">
    <source>
        <dbReference type="ARBA" id="ARBA00023027"/>
    </source>
</evidence>
<evidence type="ECO:0000313" key="5">
    <source>
        <dbReference type="EMBL" id="NYD23774.1"/>
    </source>
</evidence>
<feature type="domain" description="NAD-dependent epimerase/dehydratase" evidence="4">
    <location>
        <begin position="6"/>
        <end position="156"/>
    </location>
</feature>
<comment type="caution">
    <text evidence="5">The sequence shown here is derived from an EMBL/GenBank/DDBJ whole genome shotgun (WGS) entry which is preliminary data.</text>
</comment>
<accession>A0A7Y9DNI0</accession>
<dbReference type="EC" id="5.1.3.2" evidence="5"/>
<evidence type="ECO:0000256" key="2">
    <source>
        <dbReference type="ARBA" id="ARBA00023002"/>
    </source>
</evidence>
<evidence type="ECO:0000313" key="6">
    <source>
        <dbReference type="Proteomes" id="UP000521922"/>
    </source>
</evidence>
<dbReference type="EMBL" id="JACCBB010000001">
    <property type="protein sequence ID" value="NYD23774.1"/>
    <property type="molecule type" value="Genomic_DNA"/>
</dbReference>
<name>A0A7Y9DNI0_9ACTN</name>
<reference evidence="5 6" key="1">
    <citation type="submission" date="2020-07" db="EMBL/GenBank/DDBJ databases">
        <title>Sequencing the genomes of 1000 actinobacteria strains.</title>
        <authorList>
            <person name="Klenk H.-P."/>
        </authorList>
    </citation>
    <scope>NUCLEOTIDE SEQUENCE [LARGE SCALE GENOMIC DNA]</scope>
    <source>
        <strain evidence="5 6">DSM 7487</strain>
    </source>
</reference>
<dbReference type="AlphaFoldDB" id="A0A7Y9DNI0"/>
<dbReference type="PANTHER" id="PTHR43103">
    <property type="entry name" value="NUCLEOSIDE-DIPHOSPHATE-SUGAR EPIMERASE"/>
    <property type="match status" value="1"/>
</dbReference>
<protein>
    <submittedName>
        <fullName evidence="5">UDP-glucose 4-epimerase</fullName>
        <ecNumber evidence="5">5.1.3.2</ecNumber>
    </submittedName>
</protein>
<proteinExistence type="inferred from homology"/>
<dbReference type="Gene3D" id="3.40.50.720">
    <property type="entry name" value="NAD(P)-binding Rossmann-like Domain"/>
    <property type="match status" value="1"/>
</dbReference>
<keyword evidence="2" id="KW-0560">Oxidoreductase</keyword>
<evidence type="ECO:0000259" key="4">
    <source>
        <dbReference type="Pfam" id="PF01370"/>
    </source>
</evidence>
<keyword evidence="5" id="KW-0413">Isomerase</keyword>
<dbReference type="Proteomes" id="UP000521922">
    <property type="component" value="Unassembled WGS sequence"/>
</dbReference>
<dbReference type="InterPro" id="IPR001509">
    <property type="entry name" value="Epimerase_deHydtase"/>
</dbReference>
<comment type="similarity">
    <text evidence="1">Belongs to the NAD(P)-dependent epimerase/dehydratase family.</text>
</comment>
<dbReference type="GO" id="GO:0003978">
    <property type="term" value="F:UDP-glucose 4-epimerase activity"/>
    <property type="evidence" value="ECO:0007669"/>
    <property type="project" value="UniProtKB-EC"/>
</dbReference>
<dbReference type="GO" id="GO:0016491">
    <property type="term" value="F:oxidoreductase activity"/>
    <property type="evidence" value="ECO:0007669"/>
    <property type="project" value="UniProtKB-KW"/>
</dbReference>
<evidence type="ECO:0000256" key="1">
    <source>
        <dbReference type="ARBA" id="ARBA00007637"/>
    </source>
</evidence>
<dbReference type="PANTHER" id="PTHR43103:SF5">
    <property type="entry name" value="4-EPIMERASE, PUTATIVE (AFU_ORTHOLOGUE AFUA_7G00360)-RELATED"/>
    <property type="match status" value="1"/>
</dbReference>
<dbReference type="RefSeq" id="WP_179753745.1">
    <property type="nucleotide sequence ID" value="NZ_BAAAGN010000003.1"/>
</dbReference>
<keyword evidence="3" id="KW-0520">NAD</keyword>
<keyword evidence="6" id="KW-1185">Reference proteome</keyword>
<dbReference type="InterPro" id="IPR036291">
    <property type="entry name" value="NAD(P)-bd_dom_sf"/>
</dbReference>
<organism evidence="5 6">
    <name type="scientific">Kineococcus aurantiacus</name>
    <dbReference type="NCBI Taxonomy" id="37633"/>
    <lineage>
        <taxon>Bacteria</taxon>
        <taxon>Bacillati</taxon>
        <taxon>Actinomycetota</taxon>
        <taxon>Actinomycetes</taxon>
        <taxon>Kineosporiales</taxon>
        <taxon>Kineosporiaceae</taxon>
        <taxon>Kineococcus</taxon>
    </lineage>
</organism>
<gene>
    <name evidence="5" type="ORF">BJ968_003314</name>
</gene>
<dbReference type="SUPFAM" id="SSF51735">
    <property type="entry name" value="NAD(P)-binding Rossmann-fold domains"/>
    <property type="match status" value="1"/>
</dbReference>
<sequence>MAGPLVVTGAAGRLGRRVVARAVRAGWEVREVDVTGVAGGAVDVTSPGALAGVLDGAAALVHLAARPSPVGVDAHEVLSVNLGGTLAALLAAEATGTTRVVLASSVNATGAAYSRAPRYDAFPVTEAHASYAEDPYALSKFLGEQAADAFARRRPAAVLTSLRFHALREGFAFGDRDEDGPKDLWGWVSFEAAAAACLRAVGRAGAGHVVANVVAVRTTSRTPTAELSARFHPGVPWTAEPRGHRSFYATDVARDVLGWDAADDDPAVTDAERPWSAP</sequence>
<dbReference type="Pfam" id="PF01370">
    <property type="entry name" value="Epimerase"/>
    <property type="match status" value="1"/>
</dbReference>